<organism evidence="3 4">
    <name type="scientific">Phaeocystidibacter marisrubri</name>
    <dbReference type="NCBI Taxonomy" id="1577780"/>
    <lineage>
        <taxon>Bacteria</taxon>
        <taxon>Pseudomonadati</taxon>
        <taxon>Bacteroidota</taxon>
        <taxon>Flavobacteriia</taxon>
        <taxon>Flavobacteriales</taxon>
        <taxon>Phaeocystidibacteraceae</taxon>
        <taxon>Phaeocystidibacter</taxon>
    </lineage>
</organism>
<evidence type="ECO:0000313" key="4">
    <source>
        <dbReference type="Proteomes" id="UP000484164"/>
    </source>
</evidence>
<evidence type="ECO:0000256" key="1">
    <source>
        <dbReference type="SAM" id="MobiDB-lite"/>
    </source>
</evidence>
<feature type="region of interest" description="Disordered" evidence="1">
    <location>
        <begin position="1925"/>
        <end position="1953"/>
    </location>
</feature>
<evidence type="ECO:0000313" key="3">
    <source>
        <dbReference type="EMBL" id="KAB2816929.1"/>
    </source>
</evidence>
<dbReference type="EMBL" id="WBVQ01000001">
    <property type="protein sequence ID" value="KAB2816929.1"/>
    <property type="molecule type" value="Genomic_DNA"/>
</dbReference>
<dbReference type="InterPro" id="IPR025684">
    <property type="entry name" value="SprA_N_dom"/>
</dbReference>
<evidence type="ECO:0000259" key="2">
    <source>
        <dbReference type="Pfam" id="PF14349"/>
    </source>
</evidence>
<accession>A0A6L3ZH15</accession>
<dbReference type="NCBIfam" id="TIGR04189">
    <property type="entry name" value="surface_SprA"/>
    <property type="match status" value="1"/>
</dbReference>
<feature type="domain" description="Gliding motility protein SprA N-terminal" evidence="2">
    <location>
        <begin position="74"/>
        <end position="466"/>
    </location>
</feature>
<proteinExistence type="predicted"/>
<dbReference type="Proteomes" id="UP000484164">
    <property type="component" value="Unassembled WGS sequence"/>
</dbReference>
<comment type="caution">
    <text evidence="3">The sequence shown here is derived from an EMBL/GenBank/DDBJ whole genome shotgun (WGS) entry which is preliminary data.</text>
</comment>
<protein>
    <submittedName>
        <fullName evidence="3">Cell surface protein SprA</fullName>
    </submittedName>
</protein>
<name>A0A6L3ZH15_9FLAO</name>
<sequence length="2448" mass="276129">MSLRVPVAKPFLLAVVITPILLSFGWVNSSVDAVDLIIEDGRFALDTGDPDSLIYPIPENGDGGLYLNNPSNFREEVTYDPETGLYTIQKYIGSVPVGSPTILTQDQYKERAFGEIDAEYFPQRVQMSSRAESMGGGDDRESDGLIPEIRINSQTFADIFGGNTIEIRPQGTAEIRIGARYQKIENPIIPVRNQRTFAFDFDQRIQINITGKIGERLSLSTNYDTEATFAFENKMKLGFEGQEDDIIKNLEMGNVSLPVNSSLITGAQSLFGVKGKFQFGKTTVTTVFSEQRSQSQSISVQGGATQQEFEIWGDQYEANRHYFLSQYFRDHYEEWLASMPVVNSPVQITKVEIWVTNRRSVTEDVRNIVAFMDLGENQGDAYRDGNRPLGGPDIFPGSSSSQFPNNGANQLEPSALASAYPGVRDIGDANAVLNSAGFIEATEFVELTNARKLQPSQFKLDPQLGILSLNEALNQDEVLAVAFQYTAFGQTYQVGEFSNDGVNPPSTLILKMLKSTILDVKTPLWDLMMKNVYSLGAFQVSQEDFRLQVLYMNDETGTPVPYLPNSNLDDSLLLNVMSLDQLNYNNDPVPDGLFDFVEGRTINSQNGRIFFPVLEPFGERLSSNLTSQEAREKYVFQELYDSTRFRAQEQTQKNKYLLKGQYKSSSGSVIQLNAFNIPQGSVTVSAGGAKLTENQDYTVDYNLGQVRIINESILNSGVPINVSFENNSLFNFQTKTFAGATFDHKFSDNFNVGGALLHLRERPLTQKVNLGDEPIANTIWGLNTQYNTDAPFLTRMVDAIPFIDTKEPSSITFQGEFAHMIPGSPSGIKIGEDGATTYIDDFESSQTNIDIRGATSWLLASTPAGQPSLFPEGNLTQDLAYNYNRAKLAWYIIDPVFYQDNAQTPDNIRSDKNLISDHRTRQVPIKEVFPNTSLQQGTTVQNIATFDLAFYPEERGPYNYEVGPTNFSAGMGADGKLNDPDSRWAGVMRPLQVNNFEEQNIEFIQFWIMDPYAEDSVAADVGDLYFNLGSISEDILKDGRQSFENGLDPTGDISDLDSTVWGYTTQNQPIVDAFDNDPTARANQDVGLDGLRTEDERTWRYLNQPSYTERVESEFGAASVAYTKANADPSADNFGYYRGSSLDNANAGILRRYRDFNGTEGNSSIEQVDGYPAFATNLPDKEDVNRDLTLSKTETYFQYKVSMAEADLQTVGQNYITDIRYARNVKVPNSEVPREVKWIQFKIPIFEPDQTIGQIGDFRSIRFIRMFLKGFNRPVVLRFARLDLVRGEWRRYRFDLNVLNENVPIDGDGSTIFNVNAVNLEENGSRDPINYVLPPGIDRQVLFGTTSTVQANEQSLSLYTCGLEDGDARAVFRNLSMDMRMYGNLKMFAHAEAGGLNEILRDGDVNLFVRVGSDYNNNYYEYEIPLTVTQFGETDPDRIWPSSNDIDLDLDLFKEVKLERDQMMQGNPNFSRQTLYSVPRGRGSVSVLGSPNLGNVRTILIGIRNPKKRLNDPTDDGQDKCAEVWVNELRLTDFDNRGGWAANARMTAKLADFANVSLTGNYSSVGYGSLDQGPQERNQFEALSYNLQTNVEMGKFFNDDIALRIPVFFNLSEEWQNPMFNPLDPDIEFPTALENLETTAQRDSLKALSQDYTLRRDINLTNVRKDRSGSSTRRPQFYDIENFSVSYSFSEVYRRNVNTQLDRRVDHRGTLNYTFQTSAKPWKPLENVVTSEYLKLIRDFNFQWYPQRFSFRGDVVRSYQQLQMRNVDNPDPKFALPENWNKNFRMDRNYNVAWDLTERIKIDYTALQRVRFDELAGPISNPAAQEYLRNNLEDLGRPTNYHQTLQVTWQLPVDKIPYFEFVNASLRYTGDYDWQAISLIAREDTALNYGNTIQNSANWQANLNLNMSTLYNKFPFIKRLSQPAGGGNRRLGPVRRQLPGSGNAAAEDQADDDNKDGFGMKLARFGVGLLTMVKNVNGTYTINQGTLLPGYLPEPVFFGMSDVSGWSPGAAFALGWQVPVAEQMAELELADDPALTNDKYLTQRRGQPNRYTEMENTNLQVRGTIEPISDLRIDVNFTRTTGYNYNSVFRYIGTNPDDQVLRDAFGTGFQHLNPMSVNTYSISWLAWGSAFESSSDRESVAYNQFLENRFVLSGRLAEDYALQDPNYNPTFDPDSGYSGYSVFSQQAMIPAFISAYGGAPSDQIGMTLNELPKVPMPNWRLNYTGLMRLEWFKENFSSFALSSSYSSTLQVANYQTNLLRQQQLLENPNVNPRDLSGDFMPEFQVSQVSMTEAFRPLVGFNMRMKNNTTFKFDYNRDRNISMSLANQQITDTKGNEITVGAGYIIKDVKFNFITTGASRTPVNSNLELRVDLSIRDNVTVIRRIAVGQNQITAGQRLTTIKFTADYKISRRITAQLYYDQNIAVFKTSSAFPTNRIQTGISIRLSLAN</sequence>
<reference evidence="3 4" key="1">
    <citation type="submission" date="2019-10" db="EMBL/GenBank/DDBJ databases">
        <title>Genome sequence of Phaeocystidibacter marisrubri JCM30614 (type strain).</title>
        <authorList>
            <person name="Bowman J.P."/>
        </authorList>
    </citation>
    <scope>NUCLEOTIDE SEQUENCE [LARGE SCALE GENOMIC DNA]</scope>
    <source>
        <strain evidence="3 4">JCM 30614</strain>
    </source>
</reference>
<gene>
    <name evidence="3" type="primary">sprA</name>
    <name evidence="3" type="ORF">F8C82_00600</name>
</gene>
<dbReference type="OrthoDB" id="9806090at2"/>
<dbReference type="InterPro" id="IPR026377">
    <property type="entry name" value="Cell_surface_SprA"/>
</dbReference>
<keyword evidence="4" id="KW-1185">Reference proteome</keyword>
<dbReference type="Pfam" id="PF14349">
    <property type="entry name" value="SprA_N"/>
    <property type="match status" value="2"/>
</dbReference>
<feature type="domain" description="Gliding motility protein SprA N-terminal" evidence="2">
    <location>
        <begin position="1110"/>
        <end position="1633"/>
    </location>
</feature>